<dbReference type="PANTHER" id="PTHR43138:SF1">
    <property type="entry name" value="N-ACETYLTRANSFERASE ACA1"/>
    <property type="match status" value="1"/>
</dbReference>
<evidence type="ECO:0000313" key="2">
    <source>
        <dbReference type="EMBL" id="MQT17047.1"/>
    </source>
</evidence>
<keyword evidence="3" id="KW-1185">Reference proteome</keyword>
<dbReference type="EMBL" id="WIOL01000002">
    <property type="protein sequence ID" value="MQT17047.1"/>
    <property type="molecule type" value="Genomic_DNA"/>
</dbReference>
<accession>A0A7C9LFY8</accession>
<dbReference type="OrthoDB" id="9788300at2"/>
<feature type="domain" description="N-acetyltransferase" evidence="1">
    <location>
        <begin position="1"/>
        <end position="161"/>
    </location>
</feature>
<dbReference type="Gene3D" id="3.40.630.30">
    <property type="match status" value="1"/>
</dbReference>
<evidence type="ECO:0000259" key="1">
    <source>
        <dbReference type="PROSITE" id="PS51186"/>
    </source>
</evidence>
<evidence type="ECO:0000313" key="3">
    <source>
        <dbReference type="Proteomes" id="UP000481327"/>
    </source>
</evidence>
<dbReference type="InterPro" id="IPR016181">
    <property type="entry name" value="Acyl_CoA_acyltransferase"/>
</dbReference>
<name>A0A7C9LFY8_9SPHN</name>
<dbReference type="Proteomes" id="UP000481327">
    <property type="component" value="Unassembled WGS sequence"/>
</dbReference>
<dbReference type="SUPFAM" id="SSF55729">
    <property type="entry name" value="Acyl-CoA N-acyltransferases (Nat)"/>
    <property type="match status" value="1"/>
</dbReference>
<reference evidence="2 3" key="1">
    <citation type="submission" date="2019-09" db="EMBL/GenBank/DDBJ databases">
        <title>Polymorphobacter sp. isolated from a lake in China.</title>
        <authorList>
            <person name="Liu Z."/>
        </authorList>
    </citation>
    <scope>NUCLEOTIDE SEQUENCE [LARGE SCALE GENOMIC DNA]</scope>
    <source>
        <strain evidence="2 3">D40P</strain>
    </source>
</reference>
<protein>
    <submittedName>
        <fullName evidence="2">GNAT family N-acetyltransferase</fullName>
    </submittedName>
</protein>
<dbReference type="PROSITE" id="PS51186">
    <property type="entry name" value="GNAT"/>
    <property type="match status" value="1"/>
</dbReference>
<dbReference type="RefSeq" id="WP_152577472.1">
    <property type="nucleotide sequence ID" value="NZ_JAATJI010000001.1"/>
</dbReference>
<dbReference type="Pfam" id="PF00583">
    <property type="entry name" value="Acetyltransf_1"/>
    <property type="match status" value="1"/>
</dbReference>
<dbReference type="GO" id="GO:0016747">
    <property type="term" value="F:acyltransferase activity, transferring groups other than amino-acyl groups"/>
    <property type="evidence" value="ECO:0007669"/>
    <property type="project" value="InterPro"/>
</dbReference>
<proteinExistence type="predicted"/>
<keyword evidence="2" id="KW-0808">Transferase</keyword>
<organism evidence="2 3">
    <name type="scientific">Sandarakinorhabdus fusca</name>
    <dbReference type="NCBI Taxonomy" id="1439888"/>
    <lineage>
        <taxon>Bacteria</taxon>
        <taxon>Pseudomonadati</taxon>
        <taxon>Pseudomonadota</taxon>
        <taxon>Alphaproteobacteria</taxon>
        <taxon>Sphingomonadales</taxon>
        <taxon>Sphingosinicellaceae</taxon>
        <taxon>Sandarakinorhabdus</taxon>
    </lineage>
</organism>
<dbReference type="AlphaFoldDB" id="A0A7C9LFY8"/>
<sequence length="164" mass="17282">MLIRAARADDAPAIWQVIAPVIRAGETYALDRDMTEADALAYWLAPEKTTFVLESDGAILGSYYLRANAAGGGRHVANAGYITAGAASGRGIARAMCAHSLVEARAQGFRAMQFNLVVSTNGRAVALWQAMGFAIVGRLPAAFDHPALGPVDALVMYQSLGSRS</sequence>
<dbReference type="PANTHER" id="PTHR43138">
    <property type="entry name" value="ACETYLTRANSFERASE, GNAT FAMILY"/>
    <property type="match status" value="1"/>
</dbReference>
<comment type="caution">
    <text evidence="2">The sequence shown here is derived from an EMBL/GenBank/DDBJ whole genome shotgun (WGS) entry which is preliminary data.</text>
</comment>
<gene>
    <name evidence="2" type="ORF">F3168_07215</name>
</gene>
<dbReference type="InterPro" id="IPR052742">
    <property type="entry name" value="Mito_N-acetyltransferase"/>
</dbReference>
<dbReference type="InterPro" id="IPR000182">
    <property type="entry name" value="GNAT_dom"/>
</dbReference>